<proteinExistence type="predicted"/>
<sequence>MPREADADPPQPSSSTTGNHMVHSGGTAKGPVTQGPPIGEEHDVAYLAQSGPACRSGRRLPAMRSAGEPDGAHACRSGARLEDLNGYKHQTGVWTLT</sequence>
<gene>
    <name evidence="2" type="ORF">NDU88_006811</name>
</gene>
<protein>
    <submittedName>
        <fullName evidence="2">Uncharacterized protein</fullName>
    </submittedName>
</protein>
<dbReference type="EMBL" id="JANPWB010000005">
    <property type="protein sequence ID" value="KAJ1190072.1"/>
    <property type="molecule type" value="Genomic_DNA"/>
</dbReference>
<dbReference type="AlphaFoldDB" id="A0AAV7UM39"/>
<name>A0AAV7UM39_PLEWA</name>
<feature type="region of interest" description="Disordered" evidence="1">
    <location>
        <begin position="1"/>
        <end position="40"/>
    </location>
</feature>
<accession>A0AAV7UM39</accession>
<keyword evidence="3" id="KW-1185">Reference proteome</keyword>
<evidence type="ECO:0000313" key="2">
    <source>
        <dbReference type="EMBL" id="KAJ1190072.1"/>
    </source>
</evidence>
<reference evidence="2" key="1">
    <citation type="journal article" date="2022" name="bioRxiv">
        <title>Sequencing and chromosome-scale assembly of the giantPleurodeles waltlgenome.</title>
        <authorList>
            <person name="Brown T."/>
            <person name="Elewa A."/>
            <person name="Iarovenko S."/>
            <person name="Subramanian E."/>
            <person name="Araus A.J."/>
            <person name="Petzold A."/>
            <person name="Susuki M."/>
            <person name="Suzuki K.-i.T."/>
            <person name="Hayashi T."/>
            <person name="Toyoda A."/>
            <person name="Oliveira C."/>
            <person name="Osipova E."/>
            <person name="Leigh N.D."/>
            <person name="Simon A."/>
            <person name="Yun M.H."/>
        </authorList>
    </citation>
    <scope>NUCLEOTIDE SEQUENCE</scope>
    <source>
        <strain evidence="2">20211129_DDA</strain>
        <tissue evidence="2">Liver</tissue>
    </source>
</reference>
<organism evidence="2 3">
    <name type="scientific">Pleurodeles waltl</name>
    <name type="common">Iberian ribbed newt</name>
    <dbReference type="NCBI Taxonomy" id="8319"/>
    <lineage>
        <taxon>Eukaryota</taxon>
        <taxon>Metazoa</taxon>
        <taxon>Chordata</taxon>
        <taxon>Craniata</taxon>
        <taxon>Vertebrata</taxon>
        <taxon>Euteleostomi</taxon>
        <taxon>Amphibia</taxon>
        <taxon>Batrachia</taxon>
        <taxon>Caudata</taxon>
        <taxon>Salamandroidea</taxon>
        <taxon>Salamandridae</taxon>
        <taxon>Pleurodelinae</taxon>
        <taxon>Pleurodeles</taxon>
    </lineage>
</organism>
<comment type="caution">
    <text evidence="2">The sequence shown here is derived from an EMBL/GenBank/DDBJ whole genome shotgun (WGS) entry which is preliminary data.</text>
</comment>
<evidence type="ECO:0000313" key="3">
    <source>
        <dbReference type="Proteomes" id="UP001066276"/>
    </source>
</evidence>
<evidence type="ECO:0000256" key="1">
    <source>
        <dbReference type="SAM" id="MobiDB-lite"/>
    </source>
</evidence>
<dbReference type="Proteomes" id="UP001066276">
    <property type="component" value="Chromosome 3_1"/>
</dbReference>
<feature type="region of interest" description="Disordered" evidence="1">
    <location>
        <begin position="53"/>
        <end position="74"/>
    </location>
</feature>